<dbReference type="CTD" id="33000"/>
<dbReference type="FlyBase" id="FBgn0052529">
    <property type="gene designation" value="Hers"/>
</dbReference>
<dbReference type="Bgee" id="FBgn0052529">
    <property type="expression patterns" value="Expressed in adult oenocyte (Drosophila) in body wall and 272 other cell types or tissues"/>
</dbReference>
<reference evidence="3" key="7">
    <citation type="submission" date="2006-08" db="EMBL/GenBank/DDBJ databases">
        <authorList>
            <person name="Celniker S."/>
            <person name="Carlson J."/>
            <person name="Wan K."/>
            <person name="Frise E."/>
            <person name="Hoskins R."/>
            <person name="Park S."/>
            <person name="Svirskas R."/>
            <person name="Rubin G."/>
        </authorList>
    </citation>
    <scope>NUCLEOTIDE SEQUENCE</scope>
</reference>
<feature type="region of interest" description="Disordered" evidence="1">
    <location>
        <begin position="1162"/>
        <end position="1239"/>
    </location>
</feature>
<dbReference type="Gene3D" id="2.30.30.490">
    <property type="match status" value="1"/>
</dbReference>
<feature type="region of interest" description="Disordered" evidence="1">
    <location>
        <begin position="820"/>
        <end position="868"/>
    </location>
</feature>
<dbReference type="InterPro" id="IPR001025">
    <property type="entry name" value="BAH_dom"/>
</dbReference>
<feature type="compositionally biased region" description="Low complexity" evidence="1">
    <location>
        <begin position="49"/>
        <end position="107"/>
    </location>
</feature>
<sequence>MRLKETTKKSTPSATTSAHSHKTVPPSGGLLSTLHISPSLHQLPLSVQLQHQLHHQQQQQQQQPLQHPLPHQPHQLQHLLHLQHQQQQQQQHQQRCSSVGSTSSSGTCETDRSYQSAGSCSSALSPAGGIGGIGGIMPGLAGATGDALGPAGAVAGSPGDEASAAAALAANIAESFTFLQQHAAHHFRDILYAAHMLGRGYYQPAGPLISPHVIAAPPPPAQVKKLQEEDGPVSAAGSPTQLQQQQAAAEAAAAAADQAAAQSQSQSQGQSHGHAHSHAHNPQQAQHPPQPQPYPAGAVAAAAAAAAAHQGVPYSRSMHAAQMHYSTGYPPNYYAPYPGEVMCYSPPTYPPYFSSKVYQPSHPAHPAAHPQGPPPPGAYRRYPYYQHAGPPPPHELYEQQPPPPPVSSGSVSGPAQQQPPTSSPASVGAAGAGTAGAPSGSQLVPAHQQQHQQQHLEHYPGPPSYYAGYSPGGGASAGQCYTRGLQGPYMEYPPQCPCPMPQSCPKNVHTGPHIGSNIISNIDQSSSCSSSMLLSATSNSNIGGGSSSSSSSSSSTTLPACSSATTTTTASALTTSRGPVKNVTPNNSNSSGHTSTNSCRSSNNSNNSSNSSCQTIEMTSWATAATNTTSTTATTATTGTQCQMLVKTELKGENPQVTKMQYEAHVMPPPTPPESYCASDEKLLDDQEQEAELELRLRLGLGLEKSHGGQQHIEAYDLTCSTPPPVTVPQAAAVPRKARIGKSMAREMVYAAQQQLLPEKQLKQPKEAAAKLEAEPEMPFVLKAEIKAETKIKIEHDGEAQASTHISQLPDLKPTIKTEPEQELEQEAASVPSVAKTEPQPEVEVEREQQEPPVDEEQQPTPGGSKQRFNLLALSSGNKKTKTNNSYKSLIKQAEPKSYLCPGRRFIRRHGRAPAKYVKRRQMILTQRQQQRMRLQRREQQQQRRQQREAAAEVVAGAVVTPSLAGNPIEQAGSEVSIVKDQAPNSSATPSASPKRARPRKQEIAALHLLEGLDTTLSRGYFSDPELNHSSRKQAPTAVGGLYAASSPLTTATDHRGKQTTAEKRSKSETKKPPSGESSESGLPCKKPRKEPAGKVKGKGKKTTAGAAATTIASTAETQTEAVNAITASNQETNNNEYQTADLQAQKFRECPAVTDAKVAGTATSTSTASQQQNQQHSDEQHQFLVPSQPATASATAALAATPPPSRQGQATHTKRTRSRCKFGNRKRQRHRPGGVSYELDVTQPPATKANVVPKWNNGWMWAGKAFQGAVFLNSDDPLVLRTCYPAMRHVEGDIIRIRDCVLLKANEDNELPYVAKVAHLWQNPEDGEMMMSLLWYYRPEHTDQGRQRNDCPDEVYASRHRDHNSVACVEDKCYVLTFSEYCRYRRRLRAAEEDVEDVSIVPRRPSIATAPGFPVRTVPEHTNPELVMFCRRAYEFRTRRLLKLPHKNGLVCSSS</sequence>
<evidence type="ECO:0000313" key="4">
    <source>
        <dbReference type="EMBL" id="AFH07484.1"/>
    </source>
</evidence>
<dbReference type="InterPro" id="IPR043151">
    <property type="entry name" value="BAH_sf"/>
</dbReference>
<dbReference type="KEGG" id="dme:Dmel_CG32529"/>
<dbReference type="RefSeq" id="NP_001245773.1">
    <property type="nucleotide sequence ID" value="NM_001258844.1"/>
</dbReference>
<dbReference type="VEuPathDB" id="VectorBase:FBgn0052529"/>
<feature type="compositionally biased region" description="Basic residues" evidence="1">
    <location>
        <begin position="1213"/>
        <end position="1233"/>
    </location>
</feature>
<dbReference type="BioGRID-ORCS" id="33000">
    <property type="hits" value="0 hits in 1 CRISPR screen"/>
</dbReference>
<dbReference type="PROSITE" id="PS51038">
    <property type="entry name" value="BAH"/>
    <property type="match status" value="1"/>
</dbReference>
<dbReference type="PANTHER" id="PTHR46576">
    <property type="entry name" value="BROMO ADJACENT HOMOLOGY DOMAIN-CONTAINING 1 PROTEIN"/>
    <property type="match status" value="1"/>
</dbReference>
<dbReference type="OrthoDB" id="1922186at2759"/>
<reference evidence="7" key="2">
    <citation type="journal article" date="2002" name="Genome Biol.">
        <title>Finishing a whole-genome shotgun: release 3 of the Drosophila melanogaster euchromatic genome sequence.</title>
        <authorList>
            <person name="Celniker S.E."/>
            <person name="Wheeler D.A."/>
            <person name="Kronmiller B."/>
            <person name="Carlson J.W."/>
            <person name="Halpern A."/>
            <person name="Patel S."/>
            <person name="Adams M."/>
            <person name="Champe M."/>
            <person name="Dugan S.P."/>
            <person name="Frise E."/>
            <person name="Hodgson A."/>
            <person name="George R.A."/>
            <person name="Hoskins R.A."/>
            <person name="Laverty T."/>
            <person name="Muzny D.M."/>
            <person name="Nelson C.R."/>
            <person name="Pacleb J.M."/>
            <person name="Park S."/>
            <person name="Pfeiffer B.D."/>
            <person name="Richards S."/>
            <person name="Sodergren E.J."/>
            <person name="Svirskas R."/>
            <person name="Tabor P.E."/>
            <person name="Wan K."/>
            <person name="Stapleton M."/>
            <person name="Sutton G.G."/>
            <person name="Venter C."/>
            <person name="Weinstock G."/>
            <person name="Scherer S.E."/>
            <person name="Myers E.W."/>
            <person name="Gibbs R.A."/>
            <person name="Rubin G.M."/>
        </authorList>
    </citation>
    <scope>NUCLEOTIDE SEQUENCE [LARGE SCALE GENOMIC DNA]</scope>
    <source>
        <strain evidence="7">Berkeley</strain>
    </source>
</reference>
<proteinExistence type="predicted"/>
<reference evidence="3 7" key="1">
    <citation type="journal article" date="2000" name="Science">
        <title>The genome sequence of Drosophila melanogaster.</title>
        <authorList>
            <person name="Adams M.D."/>
            <person name="Celniker S.E."/>
            <person name="Holt R.A."/>
            <person name="Evans C.A."/>
            <person name="Gocayne J.D."/>
            <person name="Amanatides P.G."/>
            <person name="Scherer S.E."/>
            <person name="Li P.W."/>
            <person name="Hoskins R.A."/>
            <person name="Galle R.F."/>
            <person name="George R.A."/>
            <person name="Lewis S.E."/>
            <person name="Richards S."/>
            <person name="Ashburner M."/>
            <person name="Henderson S.N."/>
            <person name="Sutton G.G."/>
            <person name="Wortman J.R."/>
            <person name="Yandell M.D."/>
            <person name="Zhang Q."/>
            <person name="Chen L.X."/>
            <person name="Brandon R.C."/>
            <person name="Rogers Y.H."/>
            <person name="Blazej R.G."/>
            <person name="Champe M."/>
            <person name="Pfeiffer B.D."/>
            <person name="Wan K.H."/>
            <person name="Doyle C."/>
            <person name="Baxter E.G."/>
            <person name="Helt G."/>
            <person name="Nelson C.R."/>
            <person name="Gabor G.L."/>
            <person name="Abril J.F."/>
            <person name="Agbayani A."/>
            <person name="An H.J."/>
            <person name="Andrews-Pfannkoch C."/>
            <person name="Baldwin D."/>
            <person name="Ballew R.M."/>
            <person name="Basu A."/>
            <person name="Baxendale J."/>
            <person name="Bayraktaroglu L."/>
            <person name="Beasley E.M."/>
            <person name="Beeson K.Y."/>
            <person name="Benos P.V."/>
            <person name="Berman B.P."/>
            <person name="Bhandari D."/>
            <person name="Bolshakov S."/>
            <person name="Borkova D."/>
            <person name="Botchan M.R."/>
            <person name="Bouck J."/>
            <person name="Brokstein P."/>
            <person name="Brottier P."/>
            <person name="Burtis K.C."/>
            <person name="Busam D.A."/>
            <person name="Butler H."/>
            <person name="Cadieu E."/>
            <person name="Center A."/>
            <person name="Chandra I."/>
            <person name="Cherry J.M."/>
            <person name="Cawley S."/>
            <person name="Dahlke C."/>
            <person name="Davenport L.B."/>
            <person name="Davies P."/>
            <person name="de Pablos B."/>
            <person name="Delcher A."/>
            <person name="Deng Z."/>
            <person name="Mays A.D."/>
            <person name="Dew I."/>
            <person name="Dietz S.M."/>
            <person name="Dodson K."/>
            <person name="Doup L.E."/>
            <person name="Downes M."/>
            <person name="Dugan-Rocha S."/>
            <person name="Dunkov B.C."/>
            <person name="Dunn P."/>
            <person name="Durbin K.J."/>
            <person name="Evangelista C.C."/>
            <person name="Ferraz C."/>
            <person name="Ferriera S."/>
            <person name="Fleischmann W."/>
            <person name="Fosler C."/>
            <person name="Gabrielian A.E."/>
            <person name="Garg N.S."/>
            <person name="Gelbart W.M."/>
            <person name="Glasser K."/>
            <person name="Glodek A."/>
            <person name="Gong F."/>
            <person name="Gorrell J.H."/>
            <person name="Gu Z."/>
            <person name="Guan P."/>
            <person name="Harris M."/>
            <person name="Harris N.L."/>
            <person name="Harvey D."/>
            <person name="Heiman T.J."/>
            <person name="Hernandez J.R."/>
            <person name="Houck J."/>
            <person name="Hostin D."/>
            <person name="Houston K.A."/>
            <person name="Howland T.J."/>
            <person name="Wei M.H."/>
            <person name="Ibegwam C."/>
            <person name="Jalali M."/>
            <person name="Kalush F."/>
            <person name="Karpen G.H."/>
            <person name="Ke Z."/>
            <person name="Kennison J.A."/>
            <person name="Ketchum K.A."/>
            <person name="Kimmel B.E."/>
            <person name="Kodira C.D."/>
            <person name="Kraft C."/>
            <person name="Kravitz S."/>
            <person name="Kulp D."/>
            <person name="Lai Z."/>
            <person name="Lasko P."/>
            <person name="Lei Y."/>
            <person name="Levitsky A.A."/>
            <person name="Li J."/>
            <person name="Li Z."/>
            <person name="Liang Y."/>
            <person name="Lin X."/>
            <person name="Liu X."/>
            <person name="Mattei B."/>
            <person name="McIntosh T.C."/>
            <person name="McLeod M.P."/>
            <person name="McPherson D."/>
            <person name="Merkulov G."/>
            <person name="Milshina N.V."/>
            <person name="Mobarry C."/>
            <person name="Morris J."/>
            <person name="Moshrefi A."/>
            <person name="Mount S.M."/>
            <person name="Moy M."/>
            <person name="Murphy B."/>
            <person name="Murphy L."/>
            <person name="Muzny D.M."/>
            <person name="Nelson D.L."/>
            <person name="Nelson D.R."/>
            <person name="Nelson K.A."/>
            <person name="Nixon K."/>
            <person name="Nusskern D.R."/>
            <person name="Pacleb J.M."/>
            <person name="Palazzolo M."/>
            <person name="Pittman G.S."/>
            <person name="Pan S."/>
            <person name="Pollard J."/>
            <person name="Puri V."/>
            <person name="Reese M.G."/>
            <person name="Reinert K."/>
            <person name="Remington K."/>
            <person name="Saunders R.D."/>
            <person name="Scheeler F."/>
            <person name="Shen H."/>
            <person name="Shue B.C."/>
            <person name="Siden-Kiamos I."/>
            <person name="Simpson M."/>
            <person name="Skupski M.P."/>
            <person name="Smith T."/>
            <person name="Spier E."/>
            <person name="Spradling A.C."/>
            <person name="Stapleton M."/>
            <person name="Strong R."/>
            <person name="Sun E."/>
            <person name="Svirskas R."/>
            <person name="Tector C."/>
            <person name="Turner R."/>
            <person name="Venter E."/>
            <person name="Wang A.H."/>
            <person name="Wang X."/>
            <person name="Wang Z.Y."/>
            <person name="Wassarman D.A."/>
            <person name="Weinstock G.M."/>
            <person name="Weissenbach J."/>
            <person name="Williams S.M."/>
            <person name="WoodageT"/>
            <person name="Worley K.C."/>
            <person name="Wu D."/>
            <person name="Yang S."/>
            <person name="Yao Q.A."/>
            <person name="Ye J."/>
            <person name="Yeh R.F."/>
            <person name="Zaveri J.S."/>
            <person name="Zhan M."/>
            <person name="Zhang G."/>
            <person name="Zhao Q."/>
            <person name="Zheng L."/>
            <person name="Zheng X.H."/>
            <person name="Zhong F.N."/>
            <person name="Zhong W."/>
            <person name="Zhou X."/>
            <person name="Zhu S."/>
            <person name="Zhu X."/>
            <person name="Smith H.O."/>
            <person name="Gibbs R.A."/>
            <person name="Myers E.W."/>
            <person name="Rubin G.M."/>
            <person name="Venter J.C."/>
        </authorList>
    </citation>
    <scope>NUCLEOTIDE SEQUENCE [LARGE SCALE GENOMIC DNA]</scope>
    <source>
        <strain evidence="7">Berkeley</strain>
    </source>
</reference>
<dbReference type="GO" id="GO:0003682">
    <property type="term" value="F:chromatin binding"/>
    <property type="evidence" value="ECO:0007669"/>
    <property type="project" value="InterPro"/>
</dbReference>
<feature type="compositionally biased region" description="Low complexity" evidence="1">
    <location>
        <begin position="539"/>
        <end position="576"/>
    </location>
</feature>
<dbReference type="GeneID" id="33000"/>
<evidence type="ECO:0000259" key="2">
    <source>
        <dbReference type="PROSITE" id="PS51038"/>
    </source>
</evidence>
<dbReference type="CDD" id="cd04714">
    <property type="entry name" value="BAH_BAHCC1"/>
    <property type="match status" value="1"/>
</dbReference>
<dbReference type="EMBL" id="AE014298">
    <property type="protein sequence ID" value="AFH07484.1"/>
    <property type="molecule type" value="Genomic_DNA"/>
</dbReference>
<feature type="region of interest" description="Disordered" evidence="1">
    <location>
        <begin position="223"/>
        <end position="298"/>
    </location>
</feature>
<dbReference type="SMART" id="SM00439">
    <property type="entry name" value="BAH"/>
    <property type="match status" value="1"/>
</dbReference>
<reference evidence="7" key="3">
    <citation type="journal article" date="2002" name="Genome Biol.">
        <title>Annotation of the Drosophila melanogaster euchromatic genome: a systematic review.</title>
        <authorList>
            <person name="Misra S."/>
            <person name="Crosby M.A."/>
            <person name="Mungall C.J."/>
            <person name="Matthews B.B."/>
            <person name="Campbell K.S."/>
            <person name="Hradecky P."/>
            <person name="Huang Y."/>
            <person name="Kaminker J.S."/>
            <person name="Millburn G.H."/>
            <person name="Prochnik S.E."/>
            <person name="Smith C.D."/>
            <person name="Tupy J.L."/>
            <person name="Whitfied E.J."/>
            <person name="Bayraktaroglu L."/>
            <person name="Berman B.P."/>
            <person name="Bettencourt B.R."/>
            <person name="Celniker S.E."/>
            <person name="de Grey A.D."/>
            <person name="Drysdale R.A."/>
            <person name="Harris N.L."/>
            <person name="Richter J."/>
            <person name="Russo S."/>
            <person name="Schroeder A.J."/>
            <person name="Shu S.Q."/>
            <person name="Stapleton M."/>
            <person name="Yamada C."/>
            <person name="Ashburner M."/>
            <person name="Gelbart W.M."/>
            <person name="Rubin G.M."/>
            <person name="Lewis S.E."/>
        </authorList>
    </citation>
    <scope>GENOME REANNOTATION</scope>
    <source>
        <strain evidence="7">Berkeley</strain>
    </source>
</reference>
<dbReference type="InterPro" id="IPR053032">
    <property type="entry name" value="BAH_domain-containing"/>
</dbReference>
<feature type="region of interest" description="Disordered" evidence="1">
    <location>
        <begin position="1046"/>
        <end position="1107"/>
    </location>
</feature>
<feature type="compositionally biased region" description="Low complexity" evidence="1">
    <location>
        <begin position="435"/>
        <end position="453"/>
    </location>
</feature>
<feature type="compositionally biased region" description="Low complexity" evidence="1">
    <location>
        <begin position="983"/>
        <end position="994"/>
    </location>
</feature>
<feature type="region of interest" description="Disordered" evidence="1">
    <location>
        <begin position="1"/>
        <end position="33"/>
    </location>
</feature>
<feature type="compositionally biased region" description="Low complexity" evidence="1">
    <location>
        <begin position="407"/>
        <end position="429"/>
    </location>
</feature>
<reference evidence="7" key="4">
    <citation type="journal article" date="2002" name="Genome Biol.">
        <title>The transposable elements of the Drosophila melanogaster euchromatin: a genomics perspective.</title>
        <authorList>
            <person name="Kaminker J.S."/>
            <person name="Bergman C.M."/>
            <person name="Kronmiller B."/>
            <person name="Carlson J."/>
            <person name="Svirskas R."/>
            <person name="Patel S."/>
            <person name="Frise E."/>
            <person name="Wheeler D.A."/>
            <person name="Lewis S.E."/>
            <person name="Rubin G.M."/>
            <person name="Ashburner M."/>
            <person name="Celniker S.E."/>
        </authorList>
    </citation>
    <scope>NUCLEOTIDE SEQUENCE [LARGE SCALE GENOMIC DNA]</scope>
    <source>
        <strain evidence="7">Berkeley</strain>
    </source>
</reference>
<evidence type="ECO:0000256" key="1">
    <source>
        <dbReference type="SAM" id="MobiDB-lite"/>
    </source>
</evidence>
<dbReference type="RefSeq" id="NP_001033855.1">
    <property type="nucleotide sequence ID" value="NM_001038766.3"/>
</dbReference>
<reference evidence="3 7" key="6">
    <citation type="journal article" date="2005" name="PLoS Comput. Biol.">
        <title>Combined evidence annotation of transposable elements in genome sequences.</title>
        <authorList>
            <person name="Quesneville H."/>
            <person name="Bergman C.M."/>
            <person name="Andrieu O."/>
            <person name="Autard D."/>
            <person name="Nouaud D."/>
            <person name="Ashburner M."/>
            <person name="Anxolabehere D."/>
        </authorList>
    </citation>
    <scope>NUCLEOTIDE SEQUENCE [LARGE SCALE GENOMIC DNA]</scope>
    <source>
        <strain evidence="7">Berkeley</strain>
    </source>
</reference>
<evidence type="ECO:0000313" key="5">
    <source>
        <dbReference type="EMBL" id="AFH07485.1"/>
    </source>
</evidence>
<feature type="domain" description="BAH" evidence="2">
    <location>
        <begin position="1294"/>
        <end position="1446"/>
    </location>
</feature>
<feature type="compositionally biased region" description="Pro residues" evidence="1">
    <location>
        <begin position="389"/>
        <end position="406"/>
    </location>
</feature>
<feature type="compositionally biased region" description="Low complexity" evidence="1">
    <location>
        <begin position="584"/>
        <end position="612"/>
    </location>
</feature>
<reference evidence="3" key="14">
    <citation type="submission" date="2024-06" db="EMBL/GenBank/DDBJ databases">
        <title>Drosophila melanogaster release 4 sequence.</title>
        <authorList>
            <consortium name="Berkeley Drosophila Genome Project"/>
            <person name="Celniker S."/>
            <person name="Carlson J."/>
            <person name="Wan K."/>
            <person name="Pfeiffer B."/>
            <person name="Frise E."/>
            <person name="George R."/>
            <person name="Hoskins R."/>
            <person name="Stapleton M."/>
            <person name="Pacleb J."/>
            <person name="Park S."/>
            <person name="Svirskas R."/>
            <person name="Smith E."/>
            <person name="Yu C."/>
            <person name="Rubin G."/>
        </authorList>
    </citation>
    <scope>NUCLEOTIDE SEQUENCE</scope>
</reference>
<dbReference type="EMBL" id="AE014298">
    <property type="protein sequence ID" value="AFH07485.1"/>
    <property type="molecule type" value="Genomic_DNA"/>
</dbReference>
<dbReference type="Proteomes" id="UP000000803">
    <property type="component" value="Chromosome X"/>
</dbReference>
<accession>Q2MGL2</accession>
<feature type="compositionally biased region" description="Low complexity" evidence="1">
    <location>
        <begin position="1187"/>
        <end position="1201"/>
    </location>
</feature>
<organism evidence="3 7">
    <name type="scientific">Drosophila melanogaster</name>
    <name type="common">Fruit fly</name>
    <dbReference type="NCBI Taxonomy" id="7227"/>
    <lineage>
        <taxon>Eukaryota</taxon>
        <taxon>Metazoa</taxon>
        <taxon>Ecdysozoa</taxon>
        <taxon>Arthropoda</taxon>
        <taxon>Hexapoda</taxon>
        <taxon>Insecta</taxon>
        <taxon>Pterygota</taxon>
        <taxon>Neoptera</taxon>
        <taxon>Endopterygota</taxon>
        <taxon>Diptera</taxon>
        <taxon>Brachycera</taxon>
        <taxon>Muscomorpha</taxon>
        <taxon>Ephydroidea</taxon>
        <taxon>Drosophilidae</taxon>
        <taxon>Drosophila</taxon>
        <taxon>Sophophora</taxon>
    </lineage>
</organism>
<reference evidence="3" key="13">
    <citation type="submission" date="2023-12" db="EMBL/GenBank/DDBJ databases">
        <authorList>
            <consortium name="FlyBase"/>
        </authorList>
    </citation>
    <scope>NUCLEOTIDE SEQUENCE</scope>
</reference>
<evidence type="ECO:0000313" key="3">
    <source>
        <dbReference type="EMBL" id="ABC67193.1"/>
    </source>
</evidence>
<feature type="region of interest" description="Disordered" evidence="1">
    <location>
        <begin position="539"/>
        <end position="612"/>
    </location>
</feature>
<gene>
    <name evidence="3 6" type="primary">Hers</name>
    <name evidence="3" type="synonym">CG11936</name>
    <name evidence="3" type="synonym">CG15619</name>
    <name evidence="3" type="synonym">Dmel\CG32529</name>
    <name evidence="3" type="synonym">HERS</name>
    <name evidence="3 6" type="ORF">CG32529</name>
    <name evidence="3" type="ORF">Dmel_CG32529</name>
</gene>
<reference evidence="3" key="10">
    <citation type="journal article" date="2015" name="G3 (Bethesda)">
        <title>Gene Model Annotations for Drosophila melanogaster: Impact of High-Throughput Data.</title>
        <authorList>
            <consortium name="FlyBase Consortium"/>
            <person name="Matthews B.B."/>
            <person name="Dos Santos G."/>
            <person name="Crosby M.A."/>
            <person name="Emmert D.B."/>
            <person name="St Pierre S.E."/>
            <person name="Gramates L.S."/>
            <person name="Zhou P."/>
            <person name="Schroeder A.J."/>
            <person name="Falls K."/>
            <person name="Strelets V."/>
            <person name="Russo S.M."/>
            <person name="Gelbart W.M."/>
            <person name="null"/>
        </authorList>
    </citation>
    <scope>NUCLEOTIDE SEQUENCE</scope>
</reference>
<dbReference type="ExpressionAtlas" id="Q2MGL2">
    <property type="expression patterns" value="baseline and differential"/>
</dbReference>
<feature type="region of interest" description="Disordered" evidence="1">
    <location>
        <begin position="360"/>
        <end position="468"/>
    </location>
</feature>
<name>Q2MGL2_DROME</name>
<dbReference type="Pfam" id="PF01426">
    <property type="entry name" value="BAH"/>
    <property type="match status" value="1"/>
</dbReference>
<protein>
    <submittedName>
        <fullName evidence="3">Histone gene-specific epigenetic repressor in late S phase, isoform D</fullName>
    </submittedName>
    <submittedName>
        <fullName evidence="4">Histone gene-specific epigenetic repressor in late S phase, isoform F</fullName>
    </submittedName>
    <submittedName>
        <fullName evidence="5">Histone gene-specific epigenetic repressor in late S phase, isoform G</fullName>
    </submittedName>
</protein>
<evidence type="ECO:0000313" key="7">
    <source>
        <dbReference type="Proteomes" id="UP000000803"/>
    </source>
</evidence>
<dbReference type="PANTHER" id="PTHR46576:SF1">
    <property type="entry name" value="BROMO ADJACENT HOMOLOGY DOMAIN-CONTAINING 1 PROTEIN"/>
    <property type="match status" value="1"/>
</dbReference>
<dbReference type="EMBL" id="AE014298">
    <property type="protein sequence ID" value="ABC67193.1"/>
    <property type="molecule type" value="Genomic_DNA"/>
</dbReference>
<feature type="compositionally biased region" description="Low complexity" evidence="1">
    <location>
        <begin position="235"/>
        <end position="272"/>
    </location>
</feature>
<feature type="region of interest" description="Disordered" evidence="1">
    <location>
        <begin position="978"/>
        <end position="1000"/>
    </location>
</feature>
<reference evidence="3 7" key="9">
    <citation type="journal article" date="2007" name="Science">
        <title>Sequence finishing and mapping of Drosophila melanogaster heterochromatin.</title>
        <authorList>
            <person name="Hoskins R.A."/>
            <person name="Carlson J.W."/>
            <person name="Kennedy C."/>
            <person name="Acevedo D."/>
            <person name="Evans-Holm M."/>
            <person name="Frise E."/>
            <person name="Wan K.H."/>
            <person name="Park S."/>
            <person name="Mendez-Lago M."/>
            <person name="Rossi F."/>
            <person name="Villasante A."/>
            <person name="Dimitri P."/>
            <person name="Karpen G.H."/>
            <person name="Celniker S.E."/>
        </authorList>
    </citation>
    <scope>NUCLEOTIDE SEQUENCE [LARGE SCALE GENOMIC DNA]</scope>
    <source>
        <strain evidence="7">Berkeley</strain>
    </source>
</reference>
<dbReference type="AGR" id="FB:FBgn0052529"/>
<feature type="compositionally biased region" description="Low complexity" evidence="1">
    <location>
        <begin position="1162"/>
        <end position="1176"/>
    </location>
</feature>
<dbReference type="UCSC" id="CG32529-RD">
    <property type="organism name" value="d. melanogaster"/>
</dbReference>
<feature type="compositionally biased region" description="Basic and acidic residues" evidence="1">
    <location>
        <begin position="1053"/>
        <end position="1074"/>
    </location>
</feature>
<reference evidence="3 7" key="8">
    <citation type="journal article" date="2007" name="Science">
        <title>The Release 5.1 annotation of Drosophila melanogaster heterochromatin.</title>
        <authorList>
            <person name="Smith C.D."/>
            <person name="Shu S."/>
            <person name="Mungall C.J."/>
            <person name="Karpen G.H."/>
        </authorList>
    </citation>
    <scope>NUCLEOTIDE SEQUENCE [LARGE SCALE GENOMIC DNA]</scope>
    <source>
        <strain evidence="7">Berkeley</strain>
    </source>
</reference>
<dbReference type="RefSeq" id="NP_001245772.1">
    <property type="nucleotide sequence ID" value="NM_001258843.1"/>
</dbReference>
<evidence type="ECO:0000313" key="6">
    <source>
        <dbReference type="FlyBase" id="FBgn0052529"/>
    </source>
</evidence>
<reference evidence="3" key="11">
    <citation type="journal article" date="2015" name="G3 (Bethesda)">
        <title>Gene Model Annotations for Drosophila melanogaster: The Rule-Benders.</title>
        <authorList>
            <consortium name="FlyBase Consortium"/>
            <person name="Crosby M.A."/>
            <person name="Gramates L.S."/>
            <person name="Dos Santos G."/>
            <person name="Matthews B.B."/>
            <person name="St Pierre S.E."/>
            <person name="Zhou P."/>
            <person name="Schroeder A.J."/>
            <person name="Falls K."/>
            <person name="Emmert D.B."/>
            <person name="Russo S.M."/>
            <person name="Gelbart W.M."/>
            <person name="null"/>
        </authorList>
    </citation>
    <scope>NUCLEOTIDE SEQUENCE</scope>
</reference>
<keyword evidence="7" id="KW-1185">Reference proteome</keyword>
<reference evidence="3" key="12">
    <citation type="journal article" date="2015" name="Genome Res.">
        <title>The Release 6 reference sequence of the Drosophila melanogaster genome.</title>
        <authorList>
            <person name="Hoskins R.A."/>
            <person name="Carlson J.W."/>
            <person name="Wan K.H."/>
            <person name="Park S."/>
            <person name="Mendez I."/>
            <person name="Galle S.E."/>
            <person name="Booth B.W."/>
            <person name="Pfeiffer B.D."/>
            <person name="George R.A."/>
            <person name="Svirskas R."/>
            <person name="Krzywinski M."/>
            <person name="Schein J."/>
            <person name="Accardo M.C."/>
            <person name="Damia E."/>
            <person name="Messina G."/>
            <person name="Mendez-Lago M."/>
            <person name="de Pablos B."/>
            <person name="Demakova O.V."/>
            <person name="Andreyeva E.N."/>
            <person name="Boldyreva L.V."/>
            <person name="Marra M."/>
            <person name="Carvalho A.B."/>
            <person name="Dimitri P."/>
            <person name="Villasante A."/>
            <person name="Zhimulev I.F."/>
            <person name="Rubin G.M."/>
            <person name="Karpen G.H."/>
            <person name="Celniker S.E."/>
        </authorList>
    </citation>
    <scope>NUCLEOTIDE SEQUENCE</scope>
</reference>
<feature type="region of interest" description="Disordered" evidence="1">
    <location>
        <begin position="49"/>
        <end position="121"/>
    </location>
</feature>
<reference evidence="3 7" key="5">
    <citation type="journal article" date="2002" name="Genome Biol.">
        <title>Heterochromatic sequences in a Drosophila whole-genome shotgun assembly.</title>
        <authorList>
            <person name="Hoskins R.A."/>
            <person name="Smith C.D."/>
            <person name="Carlson J.W."/>
            <person name="Carvalho A.B."/>
            <person name="Halpern A."/>
            <person name="Kaminker J.S."/>
            <person name="Kennedy C."/>
            <person name="Mungall C.J."/>
            <person name="Sullivan B.A."/>
            <person name="Sutton G.G."/>
            <person name="Yasuhara J.C."/>
            <person name="Wakimoto B.T."/>
            <person name="Myers E.W."/>
            <person name="Celniker S.E."/>
            <person name="Rubin G.M."/>
            <person name="Karpen G.H."/>
        </authorList>
    </citation>
    <scope>NUCLEOTIDE SEQUENCE [LARGE SCALE GENOMIC DNA]</scope>
    <source>
        <strain evidence="7">Berkeley</strain>
    </source>
</reference>
<feature type="compositionally biased region" description="Low complexity" evidence="1">
    <location>
        <begin position="9"/>
        <end position="18"/>
    </location>
</feature>